<sequence>MSNEDDIFDQIGHFKHENPETFLIVKYPFEKYLVSIKTDVEGKFLGITEIEINQDFINYEKLKIKSSEVNIEQFYFNPEDNDDDH</sequence>
<dbReference type="AlphaFoldDB" id="A0A5B9D9J1"/>
<reference evidence="1 2" key="1">
    <citation type="journal article" date="2020" name="Nature">
        <title>Isolation of an archaeon at the prokaryote-eukaryote interface.</title>
        <authorList>
            <person name="Imachi H."/>
            <person name="Nobu M.K."/>
            <person name="Nakahara N."/>
            <person name="Morono Y."/>
            <person name="Ogawara M."/>
            <person name="Takaki Y."/>
            <person name="Takano Y."/>
            <person name="Uematsu K."/>
            <person name="Ikuta T."/>
            <person name="Ito M."/>
            <person name="Matsui Y."/>
            <person name="Miyazaki M."/>
            <person name="Murata K."/>
            <person name="Saito Y."/>
            <person name="Sakai S."/>
            <person name="Song C."/>
            <person name="Tasumi E."/>
            <person name="Yamanaka Y."/>
            <person name="Yamaguchi T."/>
            <person name="Kamagata Y."/>
            <person name="Tamaki H."/>
            <person name="Takai K."/>
        </authorList>
    </citation>
    <scope>NUCLEOTIDE SEQUENCE [LARGE SCALE GENOMIC DNA]</scope>
    <source>
        <strain evidence="1 2">MK-D1</strain>
    </source>
</reference>
<evidence type="ECO:0000313" key="1">
    <source>
        <dbReference type="EMBL" id="QEE15625.1"/>
    </source>
</evidence>
<evidence type="ECO:0000313" key="2">
    <source>
        <dbReference type="Proteomes" id="UP000321408"/>
    </source>
</evidence>
<dbReference type="RefSeq" id="WP_147662527.1">
    <property type="nucleotide sequence ID" value="NZ_CP042905.2"/>
</dbReference>
<proteinExistence type="predicted"/>
<keyword evidence="2" id="KW-1185">Reference proteome</keyword>
<dbReference type="Proteomes" id="UP000321408">
    <property type="component" value="Chromosome"/>
</dbReference>
<dbReference type="KEGG" id="psyt:DSAG12_01451"/>
<reference evidence="1 2" key="2">
    <citation type="journal article" date="2024" name="Int. J. Syst. Evol. Microbiol.">
        <title>Promethearchaeum syntrophicum gen. nov., sp. nov., an anaerobic, obligately syntrophic archaeon, the first isolate of the lineage 'Asgard' archaea, and proposal of the new archaeal phylum Promethearchaeota phyl. nov. and kingdom Promethearchaeati regn. nov.</title>
        <authorList>
            <person name="Imachi H."/>
            <person name="Nobu M.K."/>
            <person name="Kato S."/>
            <person name="Takaki Y."/>
            <person name="Miyazaki M."/>
            <person name="Miyata M."/>
            <person name="Ogawara M."/>
            <person name="Saito Y."/>
            <person name="Sakai S."/>
            <person name="Tahara Y.O."/>
            <person name="Takano Y."/>
            <person name="Tasumi E."/>
            <person name="Uematsu K."/>
            <person name="Yoshimura T."/>
            <person name="Itoh T."/>
            <person name="Ohkuma M."/>
            <person name="Takai K."/>
        </authorList>
    </citation>
    <scope>NUCLEOTIDE SEQUENCE [LARGE SCALE GENOMIC DNA]</scope>
    <source>
        <strain evidence="1 2">MK-D1</strain>
    </source>
</reference>
<accession>A0A5B9D9J1</accession>
<gene>
    <name evidence="1" type="ORF">DSAG12_01451</name>
</gene>
<name>A0A5B9D9J1_9ARCH</name>
<protein>
    <submittedName>
        <fullName evidence="1">Uncharacterized protein</fullName>
    </submittedName>
</protein>
<dbReference type="GeneID" id="41329445"/>
<organism evidence="1 2">
    <name type="scientific">Promethearchaeum syntrophicum</name>
    <dbReference type="NCBI Taxonomy" id="2594042"/>
    <lineage>
        <taxon>Archaea</taxon>
        <taxon>Promethearchaeati</taxon>
        <taxon>Promethearchaeota</taxon>
        <taxon>Promethearchaeia</taxon>
        <taxon>Promethearchaeales</taxon>
        <taxon>Promethearchaeaceae</taxon>
        <taxon>Promethearchaeum</taxon>
    </lineage>
</organism>
<dbReference type="EMBL" id="CP042905">
    <property type="protein sequence ID" value="QEE15625.1"/>
    <property type="molecule type" value="Genomic_DNA"/>
</dbReference>